<gene>
    <name evidence="3" type="ORF">K458DRAFT_490904</name>
</gene>
<dbReference type="OrthoDB" id="3797690at2759"/>
<feature type="compositionally biased region" description="Basic residues" evidence="1">
    <location>
        <begin position="56"/>
        <end position="68"/>
    </location>
</feature>
<feature type="chain" id="PRO_5026306313" evidence="2">
    <location>
        <begin position="25"/>
        <end position="622"/>
    </location>
</feature>
<name>A0A6G1ILP4_9PLEO</name>
<keyword evidence="2" id="KW-0732">Signal</keyword>
<sequence length="622" mass="69307">MLIFSACRSLLVLGLLCSLASVLALPRAHGGGLALRDDNDSDNSWSAVPLEERNPAKAKAKPKPKPTKKPTAAPKPTKKPTVTKKPTTALKTSAKPSVKPSSKATPKPTPRPTPKPTPSKSSSIKWPKIPVPYPTTAFDVCDIYVPCGEEVDLLAARNANAAAMVVMTAAPATTDAPQGEPSKEKRDIRTFKVTLAPGDVVTILNLDYPSSPQLYSHQEVAKNTFDFKSNRLDDASVKNTKREPTAAEMPDFVTEHIIELQTIALFMRSVLKNNAQVQAFFRTHWQSQLDPNQVRNRAFKPSYYTSTMTPRTTMNDLIFEAIGSNNNLKDFVMCESQINSFKQRMWSSNSPMENDRYKKAVLEAIDGLVPSNQYLSALRATISVYRYMQEPEVKRRMEQAITNVEIELKNIQGLTGQNVDLSRRWRAFMKDHMAAMDTKNKIWLKNRITRDTKKQVQRGLTKYRAMLSDLRVKEKGPSAATHSNKQATEKTRLEAEQAQKAADVQVQEQKIVSVRSEITDLTTKMRTARGAAFTTLDTSRKAKRKQLGAEKKTLDTKKKLHGEISRKLQELYSGSVEQIVKNLERDQKLVTNYEAAIRRISMPEVPSASGSGGPNVAPIDNV</sequence>
<dbReference type="AlphaFoldDB" id="A0A6G1ILP4"/>
<dbReference type="EMBL" id="MU005608">
    <property type="protein sequence ID" value="KAF2678799.1"/>
    <property type="molecule type" value="Genomic_DNA"/>
</dbReference>
<feature type="signal peptide" evidence="2">
    <location>
        <begin position="1"/>
        <end position="24"/>
    </location>
</feature>
<feature type="compositionally biased region" description="Low complexity" evidence="1">
    <location>
        <begin position="118"/>
        <end position="128"/>
    </location>
</feature>
<dbReference type="Proteomes" id="UP000799291">
    <property type="component" value="Unassembled WGS sequence"/>
</dbReference>
<feature type="region of interest" description="Disordered" evidence="1">
    <location>
        <begin position="32"/>
        <end position="128"/>
    </location>
</feature>
<protein>
    <submittedName>
        <fullName evidence="3">Uncharacterized protein</fullName>
    </submittedName>
</protein>
<reference evidence="3" key="1">
    <citation type="journal article" date="2020" name="Stud. Mycol.">
        <title>101 Dothideomycetes genomes: a test case for predicting lifestyles and emergence of pathogens.</title>
        <authorList>
            <person name="Haridas S."/>
            <person name="Albert R."/>
            <person name="Binder M."/>
            <person name="Bloem J."/>
            <person name="Labutti K."/>
            <person name="Salamov A."/>
            <person name="Andreopoulos B."/>
            <person name="Baker S."/>
            <person name="Barry K."/>
            <person name="Bills G."/>
            <person name="Bluhm B."/>
            <person name="Cannon C."/>
            <person name="Castanera R."/>
            <person name="Culley D."/>
            <person name="Daum C."/>
            <person name="Ezra D."/>
            <person name="Gonzalez J."/>
            <person name="Henrissat B."/>
            <person name="Kuo A."/>
            <person name="Liang C."/>
            <person name="Lipzen A."/>
            <person name="Lutzoni F."/>
            <person name="Magnuson J."/>
            <person name="Mondo S."/>
            <person name="Nolan M."/>
            <person name="Ohm R."/>
            <person name="Pangilinan J."/>
            <person name="Park H.-J."/>
            <person name="Ramirez L."/>
            <person name="Alfaro M."/>
            <person name="Sun H."/>
            <person name="Tritt A."/>
            <person name="Yoshinaga Y."/>
            <person name="Zwiers L.-H."/>
            <person name="Turgeon B."/>
            <person name="Goodwin S."/>
            <person name="Spatafora J."/>
            <person name="Crous P."/>
            <person name="Grigoriev I."/>
        </authorList>
    </citation>
    <scope>NUCLEOTIDE SEQUENCE</scope>
    <source>
        <strain evidence="3">CBS 122367</strain>
    </source>
</reference>
<feature type="compositionally biased region" description="Pro residues" evidence="1">
    <location>
        <begin position="107"/>
        <end position="117"/>
    </location>
</feature>
<accession>A0A6G1ILP4</accession>
<keyword evidence="4" id="KW-1185">Reference proteome</keyword>
<proteinExistence type="predicted"/>
<feature type="region of interest" description="Disordered" evidence="1">
    <location>
        <begin position="472"/>
        <end position="496"/>
    </location>
</feature>
<feature type="compositionally biased region" description="Low complexity" evidence="1">
    <location>
        <begin position="83"/>
        <end position="106"/>
    </location>
</feature>
<organism evidence="3 4">
    <name type="scientific">Lentithecium fluviatile CBS 122367</name>
    <dbReference type="NCBI Taxonomy" id="1168545"/>
    <lineage>
        <taxon>Eukaryota</taxon>
        <taxon>Fungi</taxon>
        <taxon>Dikarya</taxon>
        <taxon>Ascomycota</taxon>
        <taxon>Pezizomycotina</taxon>
        <taxon>Dothideomycetes</taxon>
        <taxon>Pleosporomycetidae</taxon>
        <taxon>Pleosporales</taxon>
        <taxon>Massarineae</taxon>
        <taxon>Lentitheciaceae</taxon>
        <taxon>Lentithecium</taxon>
    </lineage>
</organism>
<evidence type="ECO:0000256" key="1">
    <source>
        <dbReference type="SAM" id="MobiDB-lite"/>
    </source>
</evidence>
<evidence type="ECO:0000313" key="3">
    <source>
        <dbReference type="EMBL" id="KAF2678799.1"/>
    </source>
</evidence>
<feature type="compositionally biased region" description="Basic and acidic residues" evidence="1">
    <location>
        <begin position="487"/>
        <end position="496"/>
    </location>
</feature>
<evidence type="ECO:0000313" key="4">
    <source>
        <dbReference type="Proteomes" id="UP000799291"/>
    </source>
</evidence>
<evidence type="ECO:0000256" key="2">
    <source>
        <dbReference type="SAM" id="SignalP"/>
    </source>
</evidence>